<dbReference type="Proteomes" id="UP001152888">
    <property type="component" value="Unassembled WGS sequence"/>
</dbReference>
<evidence type="ECO:0000259" key="7">
    <source>
        <dbReference type="PROSITE" id="PS50950"/>
    </source>
</evidence>
<sequence>MVPTVPSANSMVILLPSSAPTGQAVPVSTVQAPMTAALPLQTTGTTAPPLLLPPTVPLAPQLVLPVPPQMPAAPGNMVPLLVSTQGDTKLMLVPQEVMKNKDPTTLQKMVIAATSVQSQPQATSTPSGAKVNILPKPINTTPKAIKKSPKIPMPKITPAMRRAAAAGLLPSSTIDLTESQETDDKGTESSTDLTETLHKEAIVSTDGFFDPYSLGMRRGCCYVGCKAEPSPQNPLYTFPVDPERRKAWLRACGRDESLGREWLQICKSHFSDESFHEMGYMLPNAVPHQNPLKAPTKVYLLQNKHGQRYTEIELTCPKRREDGMFPCAVLKCHSCYHKDSDEYKMYRFPNPEDEPDRFRAWYELVSHPTLRYSHQVLYEEFVVCERHFEKIYFKNGEKSQGLCDIAIPTWMVPGKRSLKILDYYKKTVEPYLKDIGKVTVELAESEEVSLEENLKTVCVLEKDRLNFLGMGSCLKFTKHELNKLGFSMYKMTKNVYAAIYDLEEGESIKVHTAIIIDDNDTCEKAVLRQILDSHLADEPKPALERA</sequence>
<feature type="region of interest" description="Disordered" evidence="6">
    <location>
        <begin position="117"/>
        <end position="153"/>
    </location>
</feature>
<dbReference type="PANTHER" id="PTHR46600">
    <property type="entry name" value="THAP DOMAIN-CONTAINING"/>
    <property type="match status" value="1"/>
</dbReference>
<comment type="caution">
    <text evidence="8">The sequence shown here is derived from an EMBL/GenBank/DDBJ whole genome shotgun (WGS) entry which is preliminary data.</text>
</comment>
<evidence type="ECO:0000256" key="5">
    <source>
        <dbReference type="PROSITE-ProRule" id="PRU00309"/>
    </source>
</evidence>
<feature type="domain" description="THAP-type" evidence="7">
    <location>
        <begin position="325"/>
        <end position="411"/>
    </location>
</feature>
<feature type="domain" description="THAP-type" evidence="7">
    <location>
        <begin position="216"/>
        <end position="290"/>
    </location>
</feature>
<evidence type="ECO:0000313" key="9">
    <source>
        <dbReference type="Proteomes" id="UP001152888"/>
    </source>
</evidence>
<evidence type="ECO:0000256" key="4">
    <source>
        <dbReference type="ARBA" id="ARBA00023125"/>
    </source>
</evidence>
<dbReference type="PANTHER" id="PTHR46600:SF11">
    <property type="entry name" value="THAP DOMAIN-CONTAINING PROTEIN 10"/>
    <property type="match status" value="1"/>
</dbReference>
<protein>
    <recommendedName>
        <fullName evidence="7">THAP-type domain-containing protein</fullName>
    </recommendedName>
</protein>
<keyword evidence="4 5" id="KW-0238">DNA-binding</keyword>
<dbReference type="GO" id="GO:0008270">
    <property type="term" value="F:zinc ion binding"/>
    <property type="evidence" value="ECO:0007669"/>
    <property type="project" value="UniProtKB-KW"/>
</dbReference>
<organism evidence="8 9">
    <name type="scientific">Acanthoscelides obtectus</name>
    <name type="common">Bean weevil</name>
    <name type="synonym">Bruchus obtectus</name>
    <dbReference type="NCBI Taxonomy" id="200917"/>
    <lineage>
        <taxon>Eukaryota</taxon>
        <taxon>Metazoa</taxon>
        <taxon>Ecdysozoa</taxon>
        <taxon>Arthropoda</taxon>
        <taxon>Hexapoda</taxon>
        <taxon>Insecta</taxon>
        <taxon>Pterygota</taxon>
        <taxon>Neoptera</taxon>
        <taxon>Endopterygota</taxon>
        <taxon>Coleoptera</taxon>
        <taxon>Polyphaga</taxon>
        <taxon>Cucujiformia</taxon>
        <taxon>Chrysomeloidea</taxon>
        <taxon>Chrysomelidae</taxon>
        <taxon>Bruchinae</taxon>
        <taxon>Bruchini</taxon>
        <taxon>Acanthoscelides</taxon>
    </lineage>
</organism>
<feature type="compositionally biased region" description="Polar residues" evidence="6">
    <location>
        <begin position="117"/>
        <end position="127"/>
    </location>
</feature>
<keyword evidence="2 5" id="KW-0863">Zinc-finger</keyword>
<feature type="region of interest" description="Disordered" evidence="6">
    <location>
        <begin position="172"/>
        <end position="193"/>
    </location>
</feature>
<dbReference type="OrthoDB" id="6774007at2759"/>
<reference evidence="8" key="1">
    <citation type="submission" date="2022-03" db="EMBL/GenBank/DDBJ databases">
        <authorList>
            <person name="Sayadi A."/>
        </authorList>
    </citation>
    <scope>NUCLEOTIDE SEQUENCE</scope>
</reference>
<proteinExistence type="predicted"/>
<dbReference type="InterPro" id="IPR006612">
    <property type="entry name" value="THAP_Znf"/>
</dbReference>
<keyword evidence="9" id="KW-1185">Reference proteome</keyword>
<evidence type="ECO:0000256" key="1">
    <source>
        <dbReference type="ARBA" id="ARBA00022723"/>
    </source>
</evidence>
<keyword evidence="1" id="KW-0479">Metal-binding</keyword>
<dbReference type="SMART" id="SM00692">
    <property type="entry name" value="DM3"/>
    <property type="match status" value="2"/>
</dbReference>
<dbReference type="GO" id="GO:0043565">
    <property type="term" value="F:sequence-specific DNA binding"/>
    <property type="evidence" value="ECO:0007669"/>
    <property type="project" value="InterPro"/>
</dbReference>
<gene>
    <name evidence="8" type="ORF">ACAOBT_LOCUS22316</name>
</gene>
<dbReference type="InterPro" id="IPR026516">
    <property type="entry name" value="THAP1/10"/>
</dbReference>
<keyword evidence="3" id="KW-0862">Zinc</keyword>
<evidence type="ECO:0000256" key="3">
    <source>
        <dbReference type="ARBA" id="ARBA00022833"/>
    </source>
</evidence>
<dbReference type="PROSITE" id="PS50950">
    <property type="entry name" value="ZF_THAP"/>
    <property type="match status" value="2"/>
</dbReference>
<dbReference type="SMART" id="SM00980">
    <property type="entry name" value="THAP"/>
    <property type="match status" value="2"/>
</dbReference>
<dbReference type="EMBL" id="CAKOFQ010007210">
    <property type="protein sequence ID" value="CAH1994972.1"/>
    <property type="molecule type" value="Genomic_DNA"/>
</dbReference>
<evidence type="ECO:0000256" key="2">
    <source>
        <dbReference type="ARBA" id="ARBA00022771"/>
    </source>
</evidence>
<evidence type="ECO:0000256" key="6">
    <source>
        <dbReference type="SAM" id="MobiDB-lite"/>
    </source>
</evidence>
<dbReference type="AlphaFoldDB" id="A0A9P0LNG1"/>
<dbReference type="SUPFAM" id="SSF57716">
    <property type="entry name" value="Glucocorticoid receptor-like (DNA-binding domain)"/>
    <property type="match status" value="2"/>
</dbReference>
<evidence type="ECO:0000313" key="8">
    <source>
        <dbReference type="EMBL" id="CAH1994972.1"/>
    </source>
</evidence>
<name>A0A9P0LNG1_ACAOB</name>
<dbReference type="Pfam" id="PF05485">
    <property type="entry name" value="THAP"/>
    <property type="match status" value="2"/>
</dbReference>
<accession>A0A9P0LNG1</accession>